<proteinExistence type="predicted"/>
<dbReference type="Proteomes" id="UP000276254">
    <property type="component" value="Plasmid unnamed2"/>
</dbReference>
<dbReference type="InterPro" id="IPR018684">
    <property type="entry name" value="DUF2171"/>
</dbReference>
<keyword evidence="1" id="KW-0614">Plasmid</keyword>
<geneLocation type="plasmid" evidence="1">
    <name>unnamed2</name>
</geneLocation>
<organism evidence="1 2">
    <name type="scientific">Sphingomonas paeninsulae</name>
    <dbReference type="NCBI Taxonomy" id="2319844"/>
    <lineage>
        <taxon>Bacteria</taxon>
        <taxon>Pseudomonadati</taxon>
        <taxon>Pseudomonadota</taxon>
        <taxon>Alphaproteobacteria</taxon>
        <taxon>Sphingomonadales</taxon>
        <taxon>Sphingomonadaceae</taxon>
        <taxon>Sphingomonas</taxon>
    </lineage>
</organism>
<keyword evidence="2" id="KW-1185">Reference proteome</keyword>
<name>A0A494TBA0_SPHPE</name>
<evidence type="ECO:0000313" key="2">
    <source>
        <dbReference type="Proteomes" id="UP000276254"/>
    </source>
</evidence>
<dbReference type="OrthoDB" id="9803697at2"/>
<dbReference type="AlphaFoldDB" id="A0A494TBA0"/>
<dbReference type="KEGG" id="spha:D3Y57_01105"/>
<dbReference type="EMBL" id="CP032827">
    <property type="protein sequence ID" value="AYJ84712.1"/>
    <property type="molecule type" value="Genomic_DNA"/>
</dbReference>
<gene>
    <name evidence="1" type="ORF">D3Y57_01105</name>
</gene>
<reference evidence="1 2" key="1">
    <citation type="submission" date="2018-09" db="EMBL/GenBank/DDBJ databases">
        <title>Sphingomonas peninsula sp. nov., isolated from fildes peninsula, Antarctic soil.</title>
        <authorList>
            <person name="Yingchao G."/>
        </authorList>
    </citation>
    <scope>NUCLEOTIDE SEQUENCE [LARGE SCALE GENOMIC DNA]</scope>
    <source>
        <strain evidence="1 2">YZ-8</strain>
        <plasmid evidence="1 2">unnamed2</plasmid>
    </source>
</reference>
<protein>
    <submittedName>
        <fullName evidence="1">DUF2171 domain-containing protein</fullName>
    </submittedName>
</protein>
<dbReference type="Pfam" id="PF09939">
    <property type="entry name" value="DUF2171"/>
    <property type="match status" value="1"/>
</dbReference>
<sequence length="135" mass="14289">MAARQANLRPPLSSLIRLAISKKEVAMFTAQQIKHGMTVADTHGLHIGTVDQVMDYVVELTREGFADGLHHFVPIAAVTNINGNAMLVDPGHVTTIEAVEESVAYARGHASMGDRANVVFGIPGDASGMGGWGAR</sequence>
<accession>A0A494TBA0</accession>
<evidence type="ECO:0000313" key="1">
    <source>
        <dbReference type="EMBL" id="AYJ84712.1"/>
    </source>
</evidence>